<evidence type="ECO:0000313" key="6">
    <source>
        <dbReference type="EMBL" id="SDK12794.1"/>
    </source>
</evidence>
<evidence type="ECO:0000256" key="2">
    <source>
        <dbReference type="ARBA" id="ARBA00022793"/>
    </source>
</evidence>
<feature type="domain" description="NAD-dependent epimerase/dehydratase" evidence="5">
    <location>
        <begin position="3"/>
        <end position="244"/>
    </location>
</feature>
<keyword evidence="4" id="KW-0456">Lyase</keyword>
<evidence type="ECO:0000259" key="5">
    <source>
        <dbReference type="Pfam" id="PF01370"/>
    </source>
</evidence>
<sequence length="334" mass="35921">MRALVTGAAGFVGSHLVRYLLAGGHTVVALDDGSTGDWANLSGMADHERLYPVPGSIVDREIVERATAGCDVVFHLAAAVGAFVIRDRTLESLLTNIHGTHRVLEAAHRNASRVLIASTSEIYGKNDKIGLTEDDDRVLGSPLKSRWSYSEAKAVDESMTRSLVDEQGLWAVIVRLFNTVGPGQSGRYGMVLPRFVSMALRGHPLTVFGSGEQIRCFCHVDDVVPALVSLVHSDSARGRAVNLGSTEQVSIEELAHRVIATTGSPSDIVHSPYEAVYGSGYEDMLRRVPDCSLARELVGFRPAHDLDSIIRSVVDEHTRAGEGVIARSGRGDTG</sequence>
<dbReference type="GO" id="GO:0042732">
    <property type="term" value="P:D-xylose metabolic process"/>
    <property type="evidence" value="ECO:0007669"/>
    <property type="project" value="InterPro"/>
</dbReference>
<name>A0A1G8ZDU3_ACTMZ</name>
<dbReference type="InterPro" id="IPR036291">
    <property type="entry name" value="NAD(P)-bd_dom_sf"/>
</dbReference>
<dbReference type="OrthoDB" id="9801785at2"/>
<dbReference type="GO" id="GO:0070403">
    <property type="term" value="F:NAD+ binding"/>
    <property type="evidence" value="ECO:0007669"/>
    <property type="project" value="InterPro"/>
</dbReference>
<dbReference type="AlphaFoldDB" id="A0A1G8ZDU3"/>
<evidence type="ECO:0000313" key="7">
    <source>
        <dbReference type="Proteomes" id="UP000199213"/>
    </source>
</evidence>
<reference evidence="7" key="1">
    <citation type="submission" date="2016-10" db="EMBL/GenBank/DDBJ databases">
        <authorList>
            <person name="Varghese N."/>
            <person name="Submissions S."/>
        </authorList>
    </citation>
    <scope>NUCLEOTIDE SEQUENCE [LARGE SCALE GENOMIC DNA]</scope>
    <source>
        <strain evidence="7">DSM 45460</strain>
    </source>
</reference>
<keyword evidence="3" id="KW-0520">NAD</keyword>
<dbReference type="SUPFAM" id="SSF51735">
    <property type="entry name" value="NAD(P)-binding Rossmann-fold domains"/>
    <property type="match status" value="1"/>
</dbReference>
<evidence type="ECO:0000256" key="4">
    <source>
        <dbReference type="ARBA" id="ARBA00023239"/>
    </source>
</evidence>
<keyword evidence="2" id="KW-0210">Decarboxylase</keyword>
<dbReference type="RefSeq" id="WP_092627524.1">
    <property type="nucleotide sequence ID" value="NZ_FNFM01000004.1"/>
</dbReference>
<proteinExistence type="predicted"/>
<dbReference type="GO" id="GO:0048040">
    <property type="term" value="F:UDP-glucuronate decarboxylase activity"/>
    <property type="evidence" value="ECO:0007669"/>
    <property type="project" value="TreeGrafter"/>
</dbReference>
<dbReference type="Pfam" id="PF01370">
    <property type="entry name" value="Epimerase"/>
    <property type="match status" value="1"/>
</dbReference>
<gene>
    <name evidence="6" type="ORF">SAMN04487820_104375</name>
</gene>
<dbReference type="PANTHER" id="PTHR43078">
    <property type="entry name" value="UDP-GLUCURONIC ACID DECARBOXYLASE-RELATED"/>
    <property type="match status" value="1"/>
</dbReference>
<dbReference type="InterPro" id="IPR001509">
    <property type="entry name" value="Epimerase_deHydtase"/>
</dbReference>
<dbReference type="Proteomes" id="UP000199213">
    <property type="component" value="Unassembled WGS sequence"/>
</dbReference>
<comment type="cofactor">
    <cofactor evidence="1">
        <name>NAD(+)</name>
        <dbReference type="ChEBI" id="CHEBI:57540"/>
    </cofactor>
</comment>
<dbReference type="InterPro" id="IPR044516">
    <property type="entry name" value="UXS-like"/>
</dbReference>
<dbReference type="EMBL" id="FNFM01000004">
    <property type="protein sequence ID" value="SDK12794.1"/>
    <property type="molecule type" value="Genomic_DNA"/>
</dbReference>
<dbReference type="Gene3D" id="3.40.50.720">
    <property type="entry name" value="NAD(P)-binding Rossmann-like Domain"/>
    <property type="match status" value="1"/>
</dbReference>
<evidence type="ECO:0000256" key="3">
    <source>
        <dbReference type="ARBA" id="ARBA00023027"/>
    </source>
</evidence>
<dbReference type="GO" id="GO:0005737">
    <property type="term" value="C:cytoplasm"/>
    <property type="evidence" value="ECO:0007669"/>
    <property type="project" value="TreeGrafter"/>
</dbReference>
<organism evidence="6 7">
    <name type="scientific">Actinopolyspora mzabensis</name>
    <dbReference type="NCBI Taxonomy" id="995066"/>
    <lineage>
        <taxon>Bacteria</taxon>
        <taxon>Bacillati</taxon>
        <taxon>Actinomycetota</taxon>
        <taxon>Actinomycetes</taxon>
        <taxon>Actinopolysporales</taxon>
        <taxon>Actinopolysporaceae</taxon>
        <taxon>Actinopolyspora</taxon>
    </lineage>
</organism>
<protein>
    <submittedName>
        <fullName evidence="6">UDP-glucose 4-epimerase</fullName>
    </submittedName>
</protein>
<accession>A0A1G8ZDU3</accession>
<dbReference type="PANTHER" id="PTHR43078:SF6">
    <property type="entry name" value="UDP-GLUCURONIC ACID DECARBOXYLASE 1"/>
    <property type="match status" value="1"/>
</dbReference>
<evidence type="ECO:0000256" key="1">
    <source>
        <dbReference type="ARBA" id="ARBA00001911"/>
    </source>
</evidence>
<keyword evidence="7" id="KW-1185">Reference proteome</keyword>